<dbReference type="GO" id="GO:0006883">
    <property type="term" value="P:intracellular sodium ion homeostasis"/>
    <property type="evidence" value="ECO:0007669"/>
    <property type="project" value="TreeGrafter"/>
</dbReference>
<dbReference type="InterPro" id="IPR044492">
    <property type="entry name" value="P_typ_ATPase_HD_dom"/>
</dbReference>
<protein>
    <recommendedName>
        <fullName evidence="3">P-type Ca(2+) transporter</fullName>
        <ecNumber evidence="3">7.2.2.10</ecNumber>
    </recommendedName>
</protein>
<keyword evidence="9" id="KW-0479">Metal-binding</keyword>
<dbReference type="Pfam" id="PF00122">
    <property type="entry name" value="E1-E2_ATPase"/>
    <property type="match status" value="1"/>
</dbReference>
<evidence type="ECO:0000256" key="14">
    <source>
        <dbReference type="ARBA" id="ARBA00022967"/>
    </source>
</evidence>
<keyword evidence="17 19" id="KW-0472">Membrane</keyword>
<evidence type="ECO:0000259" key="20">
    <source>
        <dbReference type="SMART" id="SM00831"/>
    </source>
</evidence>
<dbReference type="Pfam" id="PF00689">
    <property type="entry name" value="Cation_ATPase_C"/>
    <property type="match status" value="1"/>
</dbReference>
<keyword evidence="8 19" id="KW-0812">Transmembrane</keyword>
<dbReference type="FunFam" id="2.70.150.10:FF:000016">
    <property type="entry name" value="Calcium-transporting P-type ATPase putative"/>
    <property type="match status" value="1"/>
</dbReference>
<dbReference type="InterPro" id="IPR004014">
    <property type="entry name" value="ATPase_P-typ_cation-transptr_N"/>
</dbReference>
<feature type="transmembrane region" description="Helical" evidence="19">
    <location>
        <begin position="260"/>
        <end position="280"/>
    </location>
</feature>
<feature type="transmembrane region" description="Helical" evidence="19">
    <location>
        <begin position="96"/>
        <end position="112"/>
    </location>
</feature>
<dbReference type="AlphaFoldDB" id="A0A559II14"/>
<dbReference type="SFLD" id="SFLDG00002">
    <property type="entry name" value="C1.7:_P-type_atpase_like"/>
    <property type="match status" value="1"/>
</dbReference>
<dbReference type="InterPro" id="IPR023214">
    <property type="entry name" value="HAD_sf"/>
</dbReference>
<evidence type="ECO:0000256" key="5">
    <source>
        <dbReference type="ARBA" id="ARBA00022475"/>
    </source>
</evidence>
<dbReference type="InterPro" id="IPR050510">
    <property type="entry name" value="Cation_transp_ATPase_P-type"/>
</dbReference>
<dbReference type="OrthoDB" id="9813266at2"/>
<dbReference type="Pfam" id="PF13246">
    <property type="entry name" value="Cation_ATPase"/>
    <property type="match status" value="1"/>
</dbReference>
<dbReference type="InterPro" id="IPR023299">
    <property type="entry name" value="ATPase_P-typ_cyto_dom_N"/>
</dbReference>
<dbReference type="GO" id="GO:0005524">
    <property type="term" value="F:ATP binding"/>
    <property type="evidence" value="ECO:0007669"/>
    <property type="project" value="UniProtKB-KW"/>
</dbReference>
<feature type="transmembrane region" description="Helical" evidence="19">
    <location>
        <begin position="737"/>
        <end position="756"/>
    </location>
</feature>
<proteinExistence type="inferred from homology"/>
<feature type="transmembrane region" description="Helical" evidence="19">
    <location>
        <begin position="286"/>
        <end position="312"/>
    </location>
</feature>
<reference evidence="21 22" key="1">
    <citation type="submission" date="2019-07" db="EMBL/GenBank/DDBJ databases">
        <authorList>
            <person name="Kim J."/>
        </authorList>
    </citation>
    <scope>NUCLEOTIDE SEQUENCE [LARGE SCALE GENOMIC DNA]</scope>
    <source>
        <strain evidence="21 22">N4</strain>
    </source>
</reference>
<dbReference type="PROSITE" id="PS00154">
    <property type="entry name" value="ATPASE_E1_E2"/>
    <property type="match status" value="1"/>
</dbReference>
<evidence type="ECO:0000256" key="3">
    <source>
        <dbReference type="ARBA" id="ARBA00012790"/>
    </source>
</evidence>
<comment type="subcellular location">
    <subcellularLocation>
        <location evidence="1">Cell membrane</location>
        <topology evidence="1">Multi-pass membrane protein</topology>
    </subcellularLocation>
</comment>
<keyword evidence="13" id="KW-0460">Magnesium</keyword>
<dbReference type="SUPFAM" id="SSF81665">
    <property type="entry name" value="Calcium ATPase, transmembrane domain M"/>
    <property type="match status" value="1"/>
</dbReference>
<comment type="caution">
    <text evidence="21">The sequence shown here is derived from an EMBL/GenBank/DDBJ whole genome shotgun (WGS) entry which is preliminary data.</text>
</comment>
<dbReference type="PANTHER" id="PTHR43294:SF21">
    <property type="entry name" value="CATION TRANSPORTING ATPASE"/>
    <property type="match status" value="1"/>
</dbReference>
<keyword evidence="4" id="KW-0813">Transport</keyword>
<dbReference type="Proteomes" id="UP000318102">
    <property type="component" value="Unassembled WGS sequence"/>
</dbReference>
<keyword evidence="15 19" id="KW-1133">Transmembrane helix</keyword>
<dbReference type="GO" id="GO:1990573">
    <property type="term" value="P:potassium ion import across plasma membrane"/>
    <property type="evidence" value="ECO:0007669"/>
    <property type="project" value="TreeGrafter"/>
</dbReference>
<keyword evidence="22" id="KW-1185">Reference proteome</keyword>
<organism evidence="21 22">
    <name type="scientific">Paenibacillus agilis</name>
    <dbReference type="NCBI Taxonomy" id="3020863"/>
    <lineage>
        <taxon>Bacteria</taxon>
        <taxon>Bacillati</taxon>
        <taxon>Bacillota</taxon>
        <taxon>Bacilli</taxon>
        <taxon>Bacillales</taxon>
        <taxon>Paenibacillaceae</taxon>
        <taxon>Paenibacillus</taxon>
    </lineage>
</organism>
<evidence type="ECO:0000256" key="17">
    <source>
        <dbReference type="ARBA" id="ARBA00023136"/>
    </source>
</evidence>
<dbReference type="FunFam" id="3.40.50.1000:FF:000001">
    <property type="entry name" value="Phospholipid-transporting ATPase IC"/>
    <property type="match status" value="1"/>
</dbReference>
<dbReference type="GO" id="GO:0046872">
    <property type="term" value="F:metal ion binding"/>
    <property type="evidence" value="ECO:0007669"/>
    <property type="project" value="UniProtKB-KW"/>
</dbReference>
<dbReference type="GO" id="GO:0005391">
    <property type="term" value="F:P-type sodium:potassium-exchanging transporter activity"/>
    <property type="evidence" value="ECO:0007669"/>
    <property type="project" value="TreeGrafter"/>
</dbReference>
<accession>A0A559II14</accession>
<dbReference type="GO" id="GO:0036376">
    <property type="term" value="P:sodium ion export across plasma membrane"/>
    <property type="evidence" value="ECO:0007669"/>
    <property type="project" value="TreeGrafter"/>
</dbReference>
<dbReference type="GO" id="GO:0005388">
    <property type="term" value="F:P-type calcium transporter activity"/>
    <property type="evidence" value="ECO:0007669"/>
    <property type="project" value="UniProtKB-EC"/>
</dbReference>
<dbReference type="Gene3D" id="3.40.50.1000">
    <property type="entry name" value="HAD superfamily/HAD-like"/>
    <property type="match status" value="1"/>
</dbReference>
<dbReference type="Pfam" id="PF00690">
    <property type="entry name" value="Cation_ATPase_N"/>
    <property type="match status" value="1"/>
</dbReference>
<dbReference type="GO" id="GO:0005886">
    <property type="term" value="C:plasma membrane"/>
    <property type="evidence" value="ECO:0007669"/>
    <property type="project" value="UniProtKB-SubCell"/>
</dbReference>
<dbReference type="GO" id="GO:1902600">
    <property type="term" value="P:proton transmembrane transport"/>
    <property type="evidence" value="ECO:0007669"/>
    <property type="project" value="TreeGrafter"/>
</dbReference>
<evidence type="ECO:0000256" key="1">
    <source>
        <dbReference type="ARBA" id="ARBA00004651"/>
    </source>
</evidence>
<feature type="transmembrane region" description="Helical" evidence="19">
    <location>
        <begin position="811"/>
        <end position="830"/>
    </location>
</feature>
<dbReference type="PRINTS" id="PR00120">
    <property type="entry name" value="HATPASE"/>
</dbReference>
<dbReference type="SFLD" id="SFLDS00003">
    <property type="entry name" value="Haloacid_Dehalogenase"/>
    <property type="match status" value="1"/>
</dbReference>
<dbReference type="Gene3D" id="1.20.1110.10">
    <property type="entry name" value="Calcium-transporting ATPase, transmembrane domain"/>
    <property type="match status" value="1"/>
</dbReference>
<evidence type="ECO:0000256" key="15">
    <source>
        <dbReference type="ARBA" id="ARBA00022989"/>
    </source>
</evidence>
<dbReference type="PRINTS" id="PR00119">
    <property type="entry name" value="CATATPASE"/>
</dbReference>
<dbReference type="PANTHER" id="PTHR43294">
    <property type="entry name" value="SODIUM/POTASSIUM-TRANSPORTING ATPASE SUBUNIT ALPHA"/>
    <property type="match status" value="1"/>
</dbReference>
<dbReference type="EMBL" id="VNJK01000004">
    <property type="protein sequence ID" value="TVX87150.1"/>
    <property type="molecule type" value="Genomic_DNA"/>
</dbReference>
<dbReference type="SUPFAM" id="SSF56784">
    <property type="entry name" value="HAD-like"/>
    <property type="match status" value="1"/>
</dbReference>
<name>A0A559II14_9BACL</name>
<evidence type="ECO:0000256" key="9">
    <source>
        <dbReference type="ARBA" id="ARBA00022723"/>
    </source>
</evidence>
<dbReference type="InterPro" id="IPR023298">
    <property type="entry name" value="ATPase_P-typ_TM_dom_sf"/>
</dbReference>
<evidence type="ECO:0000256" key="10">
    <source>
        <dbReference type="ARBA" id="ARBA00022741"/>
    </source>
</evidence>
<evidence type="ECO:0000256" key="4">
    <source>
        <dbReference type="ARBA" id="ARBA00022448"/>
    </source>
</evidence>
<dbReference type="InterPro" id="IPR059000">
    <property type="entry name" value="ATPase_P-type_domA"/>
</dbReference>
<dbReference type="SUPFAM" id="SSF81660">
    <property type="entry name" value="Metal cation-transporting ATPase, ATP-binding domain N"/>
    <property type="match status" value="1"/>
</dbReference>
<evidence type="ECO:0000256" key="11">
    <source>
        <dbReference type="ARBA" id="ARBA00022837"/>
    </source>
</evidence>
<sequence length="915" mass="100030">MTSVEQVQKQQDRTSSQEAYYTLSYDETIAKLDSSRNGLTEAEAAARLERYGKNVLQEAKRKSIIAKLIAQFKDVMIIILLVAALISGILGELTDAIIILVVVVLNAVLGVLQENKAEQALDALKQMSSPNARVIRGGKTIEVKAEDLVPGDVVVLEAGNVVPADIRLIESASLKIEEAALTGESVPVEKDTAPLDKPDVVIGDRKNMAYMSSSVTYGRGVGIVTGTAENTEVGKIASFISQEDEDITPLQKKLNELGKYFTIIIIVVAVIIFGVGMFQGRAWLEMLLVSISLAVAAIPEGLPAIVTIILALGVQRMAKRKSIIRKLPAVETLGSTEIICSDKTGTLTQNKMTVKQVYVNSGLQDEQTDLSTISGSDILLQVMTLCNDTKMTETDTDAGNAGSSDHSGKKGINYIGDPTETALVEFALHRNFDKREGEEQFPRRAELPFDSDRKLMTTVHEMPPTEGNKVFRVMTKGAPDVLLERCSRIHIDNQTVDMSEEHRRNIEAANKTMAQKALRVLALAYSDKPELPHSMEPNEVEANLTFIGLVGMIDPPREEVKEAVRICKEAGIRPIMITGDHRDTAAAIAKELDIIQDESGVLTGRELNELDEPTFMSKVTQYSVYARVSPEHKVRIVQAWKKHGKVVAMTGDGVNDAPALKASDIGIGMGITGTDVSKGVSDMVLADDNFSTIVVAVEEGRKVYSNIRKTIQFLLSANLGEVVTLFIATLLNWKILFPIHILWINLVTDTLPALALGLEKAEQDIMKQPPRSSETSVFAGGVGTSIIYQGLLEAALTLLTYWWGHTHYDEAVAVTMAFATLGLIQLTHVFNVRSNTKSIFTIGVFSNRYLNWAALAAGVLVLVVIWVPYMNELFSVVPLNSEQWLIVVAAAFSIVPIVEIVKLFIRMGSRNKADY</sequence>
<dbReference type="InterPro" id="IPR008250">
    <property type="entry name" value="ATPase_P-typ_transduc_dom_A_sf"/>
</dbReference>
<dbReference type="NCBIfam" id="TIGR01116">
    <property type="entry name" value="ATPase-IIA1_Ca"/>
    <property type="match status" value="1"/>
</dbReference>
<dbReference type="GO" id="GO:0030007">
    <property type="term" value="P:intracellular potassium ion homeostasis"/>
    <property type="evidence" value="ECO:0007669"/>
    <property type="project" value="TreeGrafter"/>
</dbReference>
<dbReference type="SFLD" id="SFLDF00027">
    <property type="entry name" value="p-type_atpase"/>
    <property type="match status" value="1"/>
</dbReference>
<dbReference type="GO" id="GO:0016887">
    <property type="term" value="F:ATP hydrolysis activity"/>
    <property type="evidence" value="ECO:0007669"/>
    <property type="project" value="InterPro"/>
</dbReference>
<keyword evidence="10" id="KW-0547">Nucleotide-binding</keyword>
<comment type="similarity">
    <text evidence="2">Belongs to the cation transport ATPase (P-type) (TC 3.A.3) family. Type IIA subfamily.</text>
</comment>
<feature type="transmembrane region" description="Helical" evidence="19">
    <location>
        <begin position="70"/>
        <end position="90"/>
    </location>
</feature>
<evidence type="ECO:0000256" key="8">
    <source>
        <dbReference type="ARBA" id="ARBA00022692"/>
    </source>
</evidence>
<dbReference type="SUPFAM" id="SSF81653">
    <property type="entry name" value="Calcium ATPase, transduction domain A"/>
    <property type="match status" value="1"/>
</dbReference>
<feature type="transmembrane region" description="Helical" evidence="19">
    <location>
        <begin position="850"/>
        <end position="869"/>
    </location>
</feature>
<keyword evidence="14" id="KW-1278">Translocase</keyword>
<dbReference type="InterPro" id="IPR006068">
    <property type="entry name" value="ATPase_P-typ_cation-transptr_C"/>
</dbReference>
<keyword evidence="16" id="KW-0406">Ion transport</keyword>
<feature type="transmembrane region" description="Helical" evidence="19">
    <location>
        <begin position="711"/>
        <end position="731"/>
    </location>
</feature>
<feature type="transmembrane region" description="Helical" evidence="19">
    <location>
        <begin position="777"/>
        <end position="799"/>
    </location>
</feature>
<keyword evidence="7" id="KW-0109">Calcium transport</keyword>
<feature type="domain" description="Cation-transporting P-type ATPase N-terminal" evidence="20">
    <location>
        <begin position="19"/>
        <end position="92"/>
    </location>
</feature>
<dbReference type="Gene3D" id="3.40.1110.10">
    <property type="entry name" value="Calcium-transporting ATPase, cytoplasmic domain N"/>
    <property type="match status" value="1"/>
</dbReference>
<dbReference type="InterPro" id="IPR005782">
    <property type="entry name" value="P-type_ATPase_IIA"/>
</dbReference>
<evidence type="ECO:0000256" key="19">
    <source>
        <dbReference type="SAM" id="Phobius"/>
    </source>
</evidence>
<dbReference type="InterPro" id="IPR001757">
    <property type="entry name" value="P_typ_ATPase"/>
</dbReference>
<dbReference type="InterPro" id="IPR018303">
    <property type="entry name" value="ATPase_P-typ_P_site"/>
</dbReference>
<evidence type="ECO:0000256" key="7">
    <source>
        <dbReference type="ARBA" id="ARBA00022568"/>
    </source>
</evidence>
<keyword evidence="11" id="KW-0106">Calcium</keyword>
<evidence type="ECO:0000256" key="16">
    <source>
        <dbReference type="ARBA" id="ARBA00023065"/>
    </source>
</evidence>
<dbReference type="EC" id="7.2.2.10" evidence="3"/>
<evidence type="ECO:0000256" key="6">
    <source>
        <dbReference type="ARBA" id="ARBA00022553"/>
    </source>
</evidence>
<dbReference type="InterPro" id="IPR036412">
    <property type="entry name" value="HAD-like_sf"/>
</dbReference>
<dbReference type="Gene3D" id="2.70.150.10">
    <property type="entry name" value="Calcium-transporting ATPase, cytoplasmic transduction domain A"/>
    <property type="match status" value="1"/>
</dbReference>
<evidence type="ECO:0000256" key="12">
    <source>
        <dbReference type="ARBA" id="ARBA00022840"/>
    </source>
</evidence>
<evidence type="ECO:0000256" key="2">
    <source>
        <dbReference type="ARBA" id="ARBA00005675"/>
    </source>
</evidence>
<feature type="transmembrane region" description="Helical" evidence="19">
    <location>
        <begin position="884"/>
        <end position="905"/>
    </location>
</feature>
<keyword evidence="12" id="KW-0067">ATP-binding</keyword>
<dbReference type="NCBIfam" id="TIGR01494">
    <property type="entry name" value="ATPase_P-type"/>
    <property type="match status" value="2"/>
</dbReference>
<keyword evidence="6" id="KW-0597">Phosphoprotein</keyword>
<comment type="catalytic activity">
    <reaction evidence="18">
        <text>Ca(2+)(in) + ATP + H2O = Ca(2+)(out) + ADP + phosphate + H(+)</text>
        <dbReference type="Rhea" id="RHEA:18105"/>
        <dbReference type="ChEBI" id="CHEBI:15377"/>
        <dbReference type="ChEBI" id="CHEBI:15378"/>
        <dbReference type="ChEBI" id="CHEBI:29108"/>
        <dbReference type="ChEBI" id="CHEBI:30616"/>
        <dbReference type="ChEBI" id="CHEBI:43474"/>
        <dbReference type="ChEBI" id="CHEBI:456216"/>
        <dbReference type="EC" id="7.2.2.10"/>
    </reaction>
</comment>
<dbReference type="SMART" id="SM00831">
    <property type="entry name" value="Cation_ATPase_N"/>
    <property type="match status" value="1"/>
</dbReference>
<gene>
    <name evidence="21" type="ORF">FPZ44_21915</name>
</gene>
<evidence type="ECO:0000313" key="22">
    <source>
        <dbReference type="Proteomes" id="UP000318102"/>
    </source>
</evidence>
<evidence type="ECO:0000256" key="13">
    <source>
        <dbReference type="ARBA" id="ARBA00022842"/>
    </source>
</evidence>
<dbReference type="FunFam" id="3.40.50.1000:FF:000028">
    <property type="entry name" value="Calcium-transporting P-type ATPase, putative"/>
    <property type="match status" value="1"/>
</dbReference>
<dbReference type="CDD" id="cd02089">
    <property type="entry name" value="P-type_ATPase_Ca_prok"/>
    <property type="match status" value="1"/>
</dbReference>
<evidence type="ECO:0000256" key="18">
    <source>
        <dbReference type="ARBA" id="ARBA00048694"/>
    </source>
</evidence>
<evidence type="ECO:0000313" key="21">
    <source>
        <dbReference type="EMBL" id="TVX87150.1"/>
    </source>
</evidence>
<keyword evidence="5" id="KW-1003">Cell membrane</keyword>